<keyword evidence="1" id="KW-1133">Transmembrane helix</keyword>
<feature type="chain" id="PRO_5027051731" evidence="2">
    <location>
        <begin position="25"/>
        <end position="190"/>
    </location>
</feature>
<proteinExistence type="predicted"/>
<keyword evidence="2" id="KW-0732">Signal</keyword>
<dbReference type="InterPro" id="IPR037549">
    <property type="entry name" value="C19orf18"/>
</dbReference>
<feature type="transmembrane region" description="Helical" evidence="1">
    <location>
        <begin position="91"/>
        <end position="118"/>
    </location>
</feature>
<dbReference type="PANTHER" id="PTHR38000:SF1">
    <property type="entry name" value="RIKEN CDNA 2900092C05 GENE"/>
    <property type="match status" value="1"/>
</dbReference>
<dbReference type="PANTHER" id="PTHR38000">
    <property type="entry name" value="RIKEN CDNA 2900092C05"/>
    <property type="match status" value="1"/>
</dbReference>
<dbReference type="InParanoid" id="A0A6J2N1L8"/>
<gene>
    <name evidence="4" type="primary">C12H19orf18</name>
</gene>
<keyword evidence="1" id="KW-0812">Transmembrane</keyword>
<dbReference type="AlphaFoldDB" id="A0A6J2N1L8"/>
<evidence type="ECO:0000256" key="1">
    <source>
        <dbReference type="SAM" id="Phobius"/>
    </source>
</evidence>
<name>A0A6J2N1L8_9CHIR</name>
<dbReference type="Pfam" id="PF17686">
    <property type="entry name" value="DUF5534"/>
    <property type="match status" value="1"/>
</dbReference>
<sequence>MMEKVQSSFTFLFLFLMEWPLLVCLPYAGEFRPQFNRECQPLCLLVSEVLNKKGCDRKDDTPEPTKNNIRAHSMAPNTNTWDAVMIPRRPALVQVITIACIALSIALVCGAAVSYIIYRLVQTEKRQQLALLYKNIKIPLLGDEEKDSGQEESSYVLAENEKNLAKFINSVIKSKSRQHFERTRLKSEQQ</sequence>
<dbReference type="CTD" id="105241067"/>
<dbReference type="OrthoDB" id="9809430at2759"/>
<organism evidence="3 4">
    <name type="scientific">Phyllostomus discolor</name>
    <name type="common">pale spear-nosed bat</name>
    <dbReference type="NCBI Taxonomy" id="89673"/>
    <lineage>
        <taxon>Eukaryota</taxon>
        <taxon>Metazoa</taxon>
        <taxon>Chordata</taxon>
        <taxon>Craniata</taxon>
        <taxon>Vertebrata</taxon>
        <taxon>Euteleostomi</taxon>
        <taxon>Mammalia</taxon>
        <taxon>Eutheria</taxon>
        <taxon>Laurasiatheria</taxon>
        <taxon>Chiroptera</taxon>
        <taxon>Yangochiroptera</taxon>
        <taxon>Phyllostomidae</taxon>
        <taxon>Phyllostominae</taxon>
        <taxon>Phyllostomus</taxon>
    </lineage>
</organism>
<reference evidence="4" key="1">
    <citation type="submission" date="2025-08" db="UniProtKB">
        <authorList>
            <consortium name="RefSeq"/>
        </authorList>
    </citation>
    <scope>IDENTIFICATION</scope>
    <source>
        <tissue evidence="4">Muscle</tissue>
    </source>
</reference>
<feature type="signal peptide" evidence="2">
    <location>
        <begin position="1"/>
        <end position="24"/>
    </location>
</feature>
<dbReference type="RefSeq" id="XP_028385741.1">
    <property type="nucleotide sequence ID" value="XM_028529940.2"/>
</dbReference>
<evidence type="ECO:0000313" key="3">
    <source>
        <dbReference type="Proteomes" id="UP000504628"/>
    </source>
</evidence>
<accession>A0A6J2N1L8</accession>
<dbReference type="Proteomes" id="UP000504628">
    <property type="component" value="Chromosome 12"/>
</dbReference>
<keyword evidence="1" id="KW-0472">Membrane</keyword>
<evidence type="ECO:0000313" key="4">
    <source>
        <dbReference type="RefSeq" id="XP_028385741.1"/>
    </source>
</evidence>
<dbReference type="GeneID" id="114511249"/>
<dbReference type="KEGG" id="pdic:114511249"/>
<protein>
    <submittedName>
        <fullName evidence="4">Uncharacterized protein C19orf18 homolog</fullName>
    </submittedName>
</protein>
<evidence type="ECO:0000256" key="2">
    <source>
        <dbReference type="SAM" id="SignalP"/>
    </source>
</evidence>
<keyword evidence="3" id="KW-1185">Reference proteome</keyword>